<evidence type="ECO:0000313" key="3">
    <source>
        <dbReference type="Proteomes" id="UP000314294"/>
    </source>
</evidence>
<sequence>MYGVTERQDQFNTSKVEPEAQDRPFSSVYRNVVACVEKPVADEVKAGDGGAQVNPLGFREKVDSREQLVSDAVIGVMEVGLWLSQGTTQHTLGRGVIHTHTHTHTDTDTDTYISMLKYMPNKQIIRVRHESKTLSCRHFLTRAFSKYKCIYEQTVYLKEVRRHETAVGPLADISRYDIPVHQNTLLRSRSFLRVTPLVNRIETHRAILAVSPAACRHPQMPTSFRVCCREPPPKDTPSHLFTAPEVCKAQSTALLQYECAALEQAEIK</sequence>
<proteinExistence type="predicted"/>
<dbReference type="EMBL" id="SRLO01006702">
    <property type="protein sequence ID" value="TNN28597.1"/>
    <property type="molecule type" value="Genomic_DNA"/>
</dbReference>
<evidence type="ECO:0000313" key="2">
    <source>
        <dbReference type="EMBL" id="TNN28597.1"/>
    </source>
</evidence>
<evidence type="ECO:0000256" key="1">
    <source>
        <dbReference type="SAM" id="MobiDB-lite"/>
    </source>
</evidence>
<dbReference type="AlphaFoldDB" id="A0A4Z2EI17"/>
<dbReference type="Proteomes" id="UP000314294">
    <property type="component" value="Unassembled WGS sequence"/>
</dbReference>
<keyword evidence="3" id="KW-1185">Reference proteome</keyword>
<organism evidence="2 3">
    <name type="scientific">Liparis tanakae</name>
    <name type="common">Tanaka's snailfish</name>
    <dbReference type="NCBI Taxonomy" id="230148"/>
    <lineage>
        <taxon>Eukaryota</taxon>
        <taxon>Metazoa</taxon>
        <taxon>Chordata</taxon>
        <taxon>Craniata</taxon>
        <taxon>Vertebrata</taxon>
        <taxon>Euteleostomi</taxon>
        <taxon>Actinopterygii</taxon>
        <taxon>Neopterygii</taxon>
        <taxon>Teleostei</taxon>
        <taxon>Neoteleostei</taxon>
        <taxon>Acanthomorphata</taxon>
        <taxon>Eupercaria</taxon>
        <taxon>Perciformes</taxon>
        <taxon>Cottioidei</taxon>
        <taxon>Cottales</taxon>
        <taxon>Liparidae</taxon>
        <taxon>Liparis</taxon>
    </lineage>
</organism>
<name>A0A4Z2EI17_9TELE</name>
<accession>A0A4Z2EI17</accession>
<protein>
    <submittedName>
        <fullName evidence="2">Uncharacterized protein</fullName>
    </submittedName>
</protein>
<reference evidence="2 3" key="1">
    <citation type="submission" date="2019-03" db="EMBL/GenBank/DDBJ databases">
        <title>First draft genome of Liparis tanakae, snailfish: a comprehensive survey of snailfish specific genes.</title>
        <authorList>
            <person name="Kim W."/>
            <person name="Song I."/>
            <person name="Jeong J.-H."/>
            <person name="Kim D."/>
            <person name="Kim S."/>
            <person name="Ryu S."/>
            <person name="Song J.Y."/>
            <person name="Lee S.K."/>
        </authorList>
    </citation>
    <scope>NUCLEOTIDE SEQUENCE [LARGE SCALE GENOMIC DNA]</scope>
    <source>
        <tissue evidence="2">Muscle</tissue>
    </source>
</reference>
<gene>
    <name evidence="2" type="ORF">EYF80_061255</name>
</gene>
<comment type="caution">
    <text evidence="2">The sequence shown here is derived from an EMBL/GenBank/DDBJ whole genome shotgun (WGS) entry which is preliminary data.</text>
</comment>
<feature type="region of interest" description="Disordered" evidence="1">
    <location>
        <begin position="1"/>
        <end position="22"/>
    </location>
</feature>